<feature type="region of interest" description="Disordered" evidence="1">
    <location>
        <begin position="176"/>
        <end position="221"/>
    </location>
</feature>
<organism evidence="2 3">
    <name type="scientific">Brassica cretica</name>
    <name type="common">Mustard</name>
    <dbReference type="NCBI Taxonomy" id="69181"/>
    <lineage>
        <taxon>Eukaryota</taxon>
        <taxon>Viridiplantae</taxon>
        <taxon>Streptophyta</taxon>
        <taxon>Embryophyta</taxon>
        <taxon>Tracheophyta</taxon>
        <taxon>Spermatophyta</taxon>
        <taxon>Magnoliopsida</taxon>
        <taxon>eudicotyledons</taxon>
        <taxon>Gunneridae</taxon>
        <taxon>Pentapetalae</taxon>
        <taxon>rosids</taxon>
        <taxon>malvids</taxon>
        <taxon>Brassicales</taxon>
        <taxon>Brassicaceae</taxon>
        <taxon>Brassiceae</taxon>
        <taxon>Brassica</taxon>
    </lineage>
</organism>
<dbReference type="AlphaFoldDB" id="A0A8S9SIP9"/>
<sequence>MGDHGNQDDLAAAMALMQQQMQQTMNAREQAAQAAAELAAQRQQQQGDTDRSMKVSSVGTSRMDELSAKMDQLIMSNQNPIFIMEDSLLQQSVKDTALDTDKPAEDQQDVSYVNGQGWQFNNYHPNPNVRNNQHLFGHNTKTDNPDRAQNTGYQKSYPQKFSGRTFILSKSTLRSKECNAKESEQSPSDAPAADNDTEQSVEVDPSETEQPAEVVQPRTEPVPVCKYTPKVPYPVPSKATRKDREEMKCKKMLLMKGLISGKISEDSNFMIISKECSAVLQNKTIRKLGDPGKFVLSLQVGRTVFSCSLVDLGSSVNLIPYSVARRYVPISYHTL</sequence>
<dbReference type="Proteomes" id="UP000712600">
    <property type="component" value="Unassembled WGS sequence"/>
</dbReference>
<feature type="region of interest" description="Disordered" evidence="1">
    <location>
        <begin position="20"/>
        <end position="57"/>
    </location>
</feature>
<dbReference type="PANTHER" id="PTHR33067:SF9">
    <property type="entry name" value="RNA-DIRECTED DNA POLYMERASE"/>
    <property type="match status" value="1"/>
</dbReference>
<evidence type="ECO:0000256" key="1">
    <source>
        <dbReference type="SAM" id="MobiDB-lite"/>
    </source>
</evidence>
<protein>
    <submittedName>
        <fullName evidence="2">Uncharacterized protein</fullName>
    </submittedName>
</protein>
<dbReference type="PANTHER" id="PTHR33067">
    <property type="entry name" value="RNA-DIRECTED DNA POLYMERASE-RELATED"/>
    <property type="match status" value="1"/>
</dbReference>
<accession>A0A8S9SIP9</accession>
<gene>
    <name evidence="2" type="ORF">F2Q69_00035289</name>
</gene>
<feature type="compositionally biased region" description="Acidic residues" evidence="1">
    <location>
        <begin position="195"/>
        <end position="207"/>
    </location>
</feature>
<dbReference type="EMBL" id="QGKX02000004">
    <property type="protein sequence ID" value="KAF3599833.1"/>
    <property type="molecule type" value="Genomic_DNA"/>
</dbReference>
<evidence type="ECO:0000313" key="3">
    <source>
        <dbReference type="Proteomes" id="UP000712600"/>
    </source>
</evidence>
<feature type="compositionally biased region" description="Low complexity" evidence="1">
    <location>
        <begin position="20"/>
        <end position="46"/>
    </location>
</feature>
<evidence type="ECO:0000313" key="2">
    <source>
        <dbReference type="EMBL" id="KAF3599833.1"/>
    </source>
</evidence>
<reference evidence="2" key="1">
    <citation type="submission" date="2019-12" db="EMBL/GenBank/DDBJ databases">
        <title>Genome sequencing and annotation of Brassica cretica.</title>
        <authorList>
            <person name="Studholme D.J."/>
            <person name="Sarris P."/>
        </authorList>
    </citation>
    <scope>NUCLEOTIDE SEQUENCE</scope>
    <source>
        <strain evidence="2">PFS-109/04</strain>
        <tissue evidence="2">Leaf</tissue>
    </source>
</reference>
<proteinExistence type="predicted"/>
<name>A0A8S9SIP9_BRACR</name>
<feature type="region of interest" description="Disordered" evidence="1">
    <location>
        <begin position="116"/>
        <end position="157"/>
    </location>
</feature>
<feature type="compositionally biased region" description="Low complexity" evidence="1">
    <location>
        <begin position="121"/>
        <end position="132"/>
    </location>
</feature>
<comment type="caution">
    <text evidence="2">The sequence shown here is derived from an EMBL/GenBank/DDBJ whole genome shotgun (WGS) entry which is preliminary data.</text>
</comment>
<feature type="compositionally biased region" description="Polar residues" evidence="1">
    <location>
        <begin position="147"/>
        <end position="157"/>
    </location>
</feature>